<dbReference type="GO" id="GO:0070124">
    <property type="term" value="P:mitochondrial translational initiation"/>
    <property type="evidence" value="ECO:0007669"/>
    <property type="project" value="TreeGrafter"/>
</dbReference>
<dbReference type="EMBL" id="NHMM01000003">
    <property type="protein sequence ID" value="OUT22281.1"/>
    <property type="molecule type" value="Genomic_DNA"/>
</dbReference>
<dbReference type="VEuPathDB" id="FungiDB:C5L36_0D00330"/>
<name>A0A1Z8JNZ8_PICKU</name>
<evidence type="ECO:0000313" key="1">
    <source>
        <dbReference type="EMBL" id="OUT22281.1"/>
    </source>
</evidence>
<sequence length="375" mass="42398">MFKGVQGTSTLGKHLKNTKISQFQASIGDRVLNANKDFPTHQIIEAPLASFSRRDFGLKMRIPKKIKTRRIIVNDLDNKYGLPNFETLNGDYFKKLRFKELGVPVTAKFYDSQTEKMLRERSEEGKNASVNKNPLFESSKQYFVPNSIADLLHIRNQPLNSSNFTRHIKPELKSLRRPFLTWLATNYPSSLVSNDLTLLFKKFIETEKPQLLAKSKDYIPSTYSESLSGTAGLGYNLKGRLFQTPNGPQKSRLVPGRLVGRGDNGAKFAVGGFITSLRTRGNDQTYQRLLLQNRTNQDNKFSREVQVPGSITQVTLDLKNRQLNFDSTAITKENNSSKFKPLSSKNRNNSFSQDAGFLDILNLLQSPTTPNPSKL</sequence>
<evidence type="ECO:0008006" key="3">
    <source>
        <dbReference type="Google" id="ProtNLM"/>
    </source>
</evidence>
<dbReference type="Pfam" id="PF11709">
    <property type="entry name" value="Mit_ribos_Mrp51"/>
    <property type="match status" value="1"/>
</dbReference>
<reference evidence="1 2" key="1">
    <citation type="submission" date="2017-05" db="EMBL/GenBank/DDBJ databases">
        <title>The Genome Sequence of Candida krusei Ckrusei653.</title>
        <authorList>
            <person name="Cuomo C."/>
            <person name="Forche A."/>
            <person name="Young S."/>
            <person name="Abouelleil A."/>
            <person name="Cao P."/>
            <person name="Chapman S."/>
            <person name="Cusick C."/>
            <person name="Shea T."/>
            <person name="Nusbaum C."/>
            <person name="Birren B."/>
        </authorList>
    </citation>
    <scope>NUCLEOTIDE SEQUENCE [LARGE SCALE GENOMIC DNA]</scope>
    <source>
        <strain evidence="1 2">Ckrusei653</strain>
    </source>
</reference>
<dbReference type="Proteomes" id="UP000195871">
    <property type="component" value="Unassembled WGS sequence"/>
</dbReference>
<gene>
    <name evidence="1" type="ORF">CAS74_001995</name>
</gene>
<organism evidence="1 2">
    <name type="scientific">Pichia kudriavzevii</name>
    <name type="common">Yeast</name>
    <name type="synonym">Issatchenkia orientalis</name>
    <dbReference type="NCBI Taxonomy" id="4909"/>
    <lineage>
        <taxon>Eukaryota</taxon>
        <taxon>Fungi</taxon>
        <taxon>Dikarya</taxon>
        <taxon>Ascomycota</taxon>
        <taxon>Saccharomycotina</taxon>
        <taxon>Pichiomycetes</taxon>
        <taxon>Pichiales</taxon>
        <taxon>Pichiaceae</taxon>
        <taxon>Pichia</taxon>
    </lineage>
</organism>
<proteinExistence type="predicted"/>
<dbReference type="PANTHER" id="PTHR28058">
    <property type="entry name" value="37S RIBOSOMAL PROTEIN MRP51, MITOCHONDRIAL"/>
    <property type="match status" value="1"/>
</dbReference>
<dbReference type="GO" id="GO:0003735">
    <property type="term" value="F:structural constituent of ribosome"/>
    <property type="evidence" value="ECO:0007669"/>
    <property type="project" value="TreeGrafter"/>
</dbReference>
<dbReference type="AlphaFoldDB" id="A0A1Z8JNZ8"/>
<comment type="caution">
    <text evidence="1">The sequence shown here is derived from an EMBL/GenBank/DDBJ whole genome shotgun (WGS) entry which is preliminary data.</text>
</comment>
<dbReference type="GO" id="GO:0005763">
    <property type="term" value="C:mitochondrial small ribosomal subunit"/>
    <property type="evidence" value="ECO:0007669"/>
    <property type="project" value="TreeGrafter"/>
</dbReference>
<protein>
    <recommendedName>
        <fullName evidence="3">37S ribosomal protein MRP51, mitochondrial</fullName>
    </recommendedName>
</protein>
<dbReference type="PANTHER" id="PTHR28058:SF1">
    <property type="entry name" value="SMALL RIBOSOMAL SUBUNIT PROTEIN BS1M"/>
    <property type="match status" value="1"/>
</dbReference>
<dbReference type="InterPro" id="IPR016712">
    <property type="entry name" value="Rbsml_bS1m-like"/>
</dbReference>
<evidence type="ECO:0000313" key="2">
    <source>
        <dbReference type="Proteomes" id="UP000195871"/>
    </source>
</evidence>
<accession>A0A1Z8JNZ8</accession>